<dbReference type="InterPro" id="IPR029044">
    <property type="entry name" value="Nucleotide-diphossugar_trans"/>
</dbReference>
<dbReference type="OrthoDB" id="6665at2157"/>
<comment type="caution">
    <text evidence="1">The sequence shown here is derived from an EMBL/GenBank/DDBJ whole genome shotgun (WGS) entry which is preliminary data.</text>
</comment>
<dbReference type="EMBL" id="VOAH01000011">
    <property type="protein sequence ID" value="TVP39800.1"/>
    <property type="molecule type" value="Genomic_DNA"/>
</dbReference>
<evidence type="ECO:0008006" key="3">
    <source>
        <dbReference type="Google" id="ProtNLM"/>
    </source>
</evidence>
<accession>A0A557ST83</accession>
<protein>
    <recommendedName>
        <fullName evidence="3">Glycosyl transferase family 2</fullName>
    </recommendedName>
</protein>
<dbReference type="AlphaFoldDB" id="A0A557ST83"/>
<organism evidence="1 2">
    <name type="scientific">Candidatus Nitrosocosmicus arcticus</name>
    <dbReference type="NCBI Taxonomy" id="2035267"/>
    <lineage>
        <taxon>Archaea</taxon>
        <taxon>Nitrososphaerota</taxon>
        <taxon>Nitrososphaeria</taxon>
        <taxon>Nitrososphaerales</taxon>
        <taxon>Nitrososphaeraceae</taxon>
        <taxon>Candidatus Nitrosocosmicus</taxon>
    </lineage>
</organism>
<dbReference type="RefSeq" id="WP_144732579.1">
    <property type="nucleotide sequence ID" value="NZ_ML675587.1"/>
</dbReference>
<proteinExistence type="predicted"/>
<gene>
    <name evidence="1" type="ORF">NARC_110011</name>
</gene>
<dbReference type="Proteomes" id="UP000315289">
    <property type="component" value="Unassembled WGS sequence"/>
</dbReference>
<dbReference type="SUPFAM" id="SSF53448">
    <property type="entry name" value="Nucleotide-diphospho-sugar transferases"/>
    <property type="match status" value="1"/>
</dbReference>
<name>A0A557ST83_9ARCH</name>
<sequence length="236" mass="27864">MRIGAGIVFFDDAKGLKRCLHSIASNVDLVITIDGKFKEFEEDYDISIDGSREVVESFPNTRYYCYPNITEIEKRNKYLEIAAQLGIDFLIVIDSDEYAVIDEKALRRNLHFVKAGKELSESCNEFVPEVYGIKMFDEQYEKQNLIVERYNERLLYKPGHLRYSEIHSNLIDINNRNRNFTTSKYTSEIDGITLYNDDRLRSSSYINKSLKYQTYLFNSERIERKRIVGYETLRYK</sequence>
<keyword evidence="2" id="KW-1185">Reference proteome</keyword>
<evidence type="ECO:0000313" key="2">
    <source>
        <dbReference type="Proteomes" id="UP000315289"/>
    </source>
</evidence>
<reference evidence="1 2" key="1">
    <citation type="journal article" date="2019" name="Front. Microbiol.">
        <title>Ammonia Oxidation by the Arctic Terrestrial Thaumarchaeote Candidatus Nitrosocosmicus arcticus Is Stimulated by Increasing Temperatures.</title>
        <authorList>
            <person name="Alves R.J.E."/>
            <person name="Kerou M."/>
            <person name="Zappe A."/>
            <person name="Bittner R."/>
            <person name="Abby S.S."/>
            <person name="Schmidt H.A."/>
            <person name="Pfeifer K."/>
            <person name="Schleper C."/>
        </authorList>
    </citation>
    <scope>NUCLEOTIDE SEQUENCE [LARGE SCALE GENOMIC DNA]</scope>
    <source>
        <strain evidence="1 2">Kfb</strain>
    </source>
</reference>
<evidence type="ECO:0000313" key="1">
    <source>
        <dbReference type="EMBL" id="TVP39800.1"/>
    </source>
</evidence>